<comment type="caution">
    <text evidence="1">The sequence shown here is derived from an EMBL/GenBank/DDBJ whole genome shotgun (WGS) entry which is preliminary data.</text>
</comment>
<organism evidence="1">
    <name type="scientific">Tanacetum cinerariifolium</name>
    <name type="common">Dalmatian daisy</name>
    <name type="synonym">Chrysanthemum cinerariifolium</name>
    <dbReference type="NCBI Taxonomy" id="118510"/>
    <lineage>
        <taxon>Eukaryota</taxon>
        <taxon>Viridiplantae</taxon>
        <taxon>Streptophyta</taxon>
        <taxon>Embryophyta</taxon>
        <taxon>Tracheophyta</taxon>
        <taxon>Spermatophyta</taxon>
        <taxon>Magnoliopsida</taxon>
        <taxon>eudicotyledons</taxon>
        <taxon>Gunneridae</taxon>
        <taxon>Pentapetalae</taxon>
        <taxon>asterids</taxon>
        <taxon>campanulids</taxon>
        <taxon>Asterales</taxon>
        <taxon>Asteraceae</taxon>
        <taxon>Asteroideae</taxon>
        <taxon>Anthemideae</taxon>
        <taxon>Anthemidinae</taxon>
        <taxon>Tanacetum</taxon>
    </lineage>
</organism>
<name>A0A699VMB3_TANCI</name>
<accession>A0A699VMB3</accession>
<protein>
    <submittedName>
        <fullName evidence="1">Uncharacterized protein</fullName>
    </submittedName>
</protein>
<dbReference type="EMBL" id="BKCJ011448516">
    <property type="protein sequence ID" value="GFD34598.1"/>
    <property type="molecule type" value="Genomic_DNA"/>
</dbReference>
<evidence type="ECO:0000313" key="1">
    <source>
        <dbReference type="EMBL" id="GFD34598.1"/>
    </source>
</evidence>
<feature type="non-terminal residue" evidence="1">
    <location>
        <position position="1"/>
    </location>
</feature>
<reference evidence="1" key="1">
    <citation type="journal article" date="2019" name="Sci. Rep.">
        <title>Draft genome of Tanacetum cinerariifolium, the natural source of mosquito coil.</title>
        <authorList>
            <person name="Yamashiro T."/>
            <person name="Shiraishi A."/>
            <person name="Satake H."/>
            <person name="Nakayama K."/>
        </authorList>
    </citation>
    <scope>NUCLEOTIDE SEQUENCE</scope>
</reference>
<proteinExistence type="predicted"/>
<dbReference type="AlphaFoldDB" id="A0A699VMB3"/>
<sequence>FSSKNSAAVSRLLMIAVTVWYVRGQNDHGLSLSKLLMIAVTVWF</sequence>
<gene>
    <name evidence="1" type="ORF">Tci_906567</name>
</gene>